<dbReference type="RefSeq" id="WP_068744321.1">
    <property type="nucleotide sequence ID" value="NZ_LSRE01000009.1"/>
</dbReference>
<dbReference type="InterPro" id="IPR005674">
    <property type="entry name" value="CocE/Ser_esterase"/>
</dbReference>
<keyword evidence="1" id="KW-0378">Hydrolase</keyword>
<evidence type="ECO:0000256" key="1">
    <source>
        <dbReference type="ARBA" id="ARBA00022801"/>
    </source>
</evidence>
<dbReference type="SUPFAM" id="SSF49785">
    <property type="entry name" value="Galactose-binding domain-like"/>
    <property type="match status" value="1"/>
</dbReference>
<reference evidence="3 4" key="1">
    <citation type="submission" date="2016-02" db="EMBL/GenBank/DDBJ databases">
        <authorList>
            <person name="Teng J.L."/>
            <person name="Tang Y."/>
            <person name="Huang Y."/>
            <person name="Guo F."/>
            <person name="Wei W."/>
            <person name="Chen J.H."/>
            <person name="Wong S.Y."/>
            <person name="Lau S.K."/>
            <person name="Woo P.C."/>
        </authorList>
    </citation>
    <scope>NUCLEOTIDE SEQUENCE [LARGE SCALE GENOMIC DNA]</scope>
    <source>
        <strain evidence="3 4">JCM 13375</strain>
    </source>
</reference>
<evidence type="ECO:0000313" key="3">
    <source>
        <dbReference type="EMBL" id="KXO99445.1"/>
    </source>
</evidence>
<dbReference type="InterPro" id="IPR050585">
    <property type="entry name" value="Xaa-Pro_dipeptidyl-ppase/CocE"/>
</dbReference>
<keyword evidence="4" id="KW-1185">Reference proteome</keyword>
<dbReference type="PANTHER" id="PTHR43056:SF10">
    <property type="entry name" value="COCE_NOND FAMILY, PUTATIVE (AFU_ORTHOLOGUE AFUA_7G00600)-RELATED"/>
    <property type="match status" value="1"/>
</dbReference>
<dbReference type="NCBIfam" id="TIGR00976">
    <property type="entry name" value="CocE_NonD"/>
    <property type="match status" value="1"/>
</dbReference>
<dbReference type="InterPro" id="IPR013736">
    <property type="entry name" value="Xaa-Pro_dipept_C"/>
</dbReference>
<dbReference type="SUPFAM" id="SSF53474">
    <property type="entry name" value="alpha/beta-Hydrolases"/>
    <property type="match status" value="1"/>
</dbReference>
<sequence>MRLTRPRLRLVLAALLTVFVLVATVVTVPGLNAKASAEPWKPGPGVAGMINPEWIADHDGPTKYPKMAIEWDVPVTMSDGTVLKANVFRPADASGRAIDTKTPTIVNMTPYTKFVSAIATLAMNVPVLSPALIQLLNLFNFAGTPIAGVNDLRDVLNGGMVSSFTGLDPKLVQNGYTQVVVDVRGTGNSQGVWQVFAEREQQDTVEVLDWVRKQKWANGRMGMTGVSYSGINQLQVAARNPKGLQALFPVVPGADLTADIIAPGGGLGVGFLGPWLALVNVLKFIPDIRSLLNGTFDWKWLQQRIENPAVFVPQLLSGVFSPSVDGLDPKTKELIDKNSPLRQAFRTPLNKITTPTFAFGGWHDLFTNTEWRLPSELSSLPLSKKKVIIGDAYHVTVTHDLGGVNQPTRADVLQKAWFDKWLKDADNGIDNYAPVTVHRKGGGWWQGDSFPEPNQQYQRMYLSSLTSGTAPGSLSDNSLQTAKPKLAARRTVGPGLSTLCSNDTGQAMFGLLVFQGCAADNRVAEMNGLTFTSRPVGKSTVISGPINLHLTTTQDQRDAYWSVNVTDVSPDGRSEVISSGQLTTSLRQIDDSRSLKTAAGDYTAPYYQLDINQRQLVKPGQVVELDIATHAVSAILKPGHRLRVDVFALNLIKAITLGPVTSETKFSPQHVVIDPNRPSYLVVPSDRPLP</sequence>
<gene>
    <name evidence="3" type="ORF">AXK61_16485</name>
</gene>
<proteinExistence type="predicted"/>
<dbReference type="Pfam" id="PF02129">
    <property type="entry name" value="Peptidase_S15"/>
    <property type="match status" value="1"/>
</dbReference>
<dbReference type="InterPro" id="IPR008979">
    <property type="entry name" value="Galactose-bd-like_sf"/>
</dbReference>
<protein>
    <submittedName>
        <fullName evidence="3">Peptidase S15</fullName>
    </submittedName>
</protein>
<name>A0A137ZMQ6_9ACTN</name>
<feature type="domain" description="Xaa-Pro dipeptidyl-peptidase C-terminal" evidence="2">
    <location>
        <begin position="415"/>
        <end position="682"/>
    </location>
</feature>
<dbReference type="Pfam" id="PF08530">
    <property type="entry name" value="PepX_C"/>
    <property type="match status" value="1"/>
</dbReference>
<dbReference type="Proteomes" id="UP000070409">
    <property type="component" value="Unassembled WGS sequence"/>
</dbReference>
<dbReference type="InterPro" id="IPR029058">
    <property type="entry name" value="AB_hydrolase_fold"/>
</dbReference>
<accession>A0A137ZMQ6</accession>
<evidence type="ECO:0000313" key="4">
    <source>
        <dbReference type="Proteomes" id="UP000070409"/>
    </source>
</evidence>
<organism evidence="3 4">
    <name type="scientific">Tsukamurella pseudospumae</name>
    <dbReference type="NCBI Taxonomy" id="239498"/>
    <lineage>
        <taxon>Bacteria</taxon>
        <taxon>Bacillati</taxon>
        <taxon>Actinomycetota</taxon>
        <taxon>Actinomycetes</taxon>
        <taxon>Mycobacteriales</taxon>
        <taxon>Tsukamurellaceae</taxon>
        <taxon>Tsukamurella</taxon>
    </lineage>
</organism>
<dbReference type="SMART" id="SM00939">
    <property type="entry name" value="PepX_C"/>
    <property type="match status" value="1"/>
</dbReference>
<dbReference type="EMBL" id="LSRE01000009">
    <property type="protein sequence ID" value="KXO99445.1"/>
    <property type="molecule type" value="Genomic_DNA"/>
</dbReference>
<comment type="caution">
    <text evidence="3">The sequence shown here is derived from an EMBL/GenBank/DDBJ whole genome shotgun (WGS) entry which is preliminary data.</text>
</comment>
<dbReference type="Gene3D" id="2.60.120.260">
    <property type="entry name" value="Galactose-binding domain-like"/>
    <property type="match status" value="1"/>
</dbReference>
<dbReference type="InterPro" id="IPR000383">
    <property type="entry name" value="Xaa-Pro-like_dom"/>
</dbReference>
<dbReference type="Gene3D" id="3.40.50.1820">
    <property type="entry name" value="alpha/beta hydrolase"/>
    <property type="match status" value="1"/>
</dbReference>
<dbReference type="PANTHER" id="PTHR43056">
    <property type="entry name" value="PEPTIDASE S9 PROLYL OLIGOPEPTIDASE"/>
    <property type="match status" value="1"/>
</dbReference>
<evidence type="ECO:0000259" key="2">
    <source>
        <dbReference type="SMART" id="SM00939"/>
    </source>
</evidence>